<dbReference type="STRING" id="52.CMC5_003660"/>
<dbReference type="PROSITE" id="PS51257">
    <property type="entry name" value="PROKAR_LIPOPROTEIN"/>
    <property type="match status" value="1"/>
</dbReference>
<dbReference type="Proteomes" id="UP000067626">
    <property type="component" value="Chromosome"/>
</dbReference>
<dbReference type="RefSeq" id="WP_050428800.1">
    <property type="nucleotide sequence ID" value="NZ_CP012159.1"/>
</dbReference>
<dbReference type="AlphaFoldDB" id="A0A0K1E6E3"/>
<reference evidence="2 3" key="1">
    <citation type="submission" date="2015-07" db="EMBL/GenBank/DDBJ databases">
        <title>Genome analysis of myxobacterium Chondromyces crocatus Cm c5 reveals a high potential for natural compound synthesis and the genetic basis for the loss of fruiting body formation.</title>
        <authorList>
            <person name="Zaburannyi N."/>
            <person name="Bunk B."/>
            <person name="Maier J."/>
            <person name="Overmann J."/>
            <person name="Mueller R."/>
        </authorList>
    </citation>
    <scope>NUCLEOTIDE SEQUENCE [LARGE SCALE GENOMIC DNA]</scope>
    <source>
        <strain evidence="2 3">Cm c5</strain>
    </source>
</reference>
<protein>
    <recommendedName>
        <fullName evidence="4">Lipoprotein</fullName>
    </recommendedName>
</protein>
<name>A0A0K1E6E3_CHOCO</name>
<gene>
    <name evidence="2" type="ORF">CMC5_003660</name>
</gene>
<proteinExistence type="predicted"/>
<accession>A0A0K1E6E3</accession>
<feature type="region of interest" description="Disordered" evidence="1">
    <location>
        <begin position="194"/>
        <end position="215"/>
    </location>
</feature>
<evidence type="ECO:0000313" key="3">
    <source>
        <dbReference type="Proteomes" id="UP000067626"/>
    </source>
</evidence>
<evidence type="ECO:0000313" key="2">
    <source>
        <dbReference type="EMBL" id="AKT36252.1"/>
    </source>
</evidence>
<organism evidence="2 3">
    <name type="scientific">Chondromyces crocatus</name>
    <dbReference type="NCBI Taxonomy" id="52"/>
    <lineage>
        <taxon>Bacteria</taxon>
        <taxon>Pseudomonadati</taxon>
        <taxon>Myxococcota</taxon>
        <taxon>Polyangia</taxon>
        <taxon>Polyangiales</taxon>
        <taxon>Polyangiaceae</taxon>
        <taxon>Chondromyces</taxon>
    </lineage>
</organism>
<dbReference type="OrthoDB" id="5510039at2"/>
<dbReference type="EMBL" id="CP012159">
    <property type="protein sequence ID" value="AKT36252.1"/>
    <property type="molecule type" value="Genomic_DNA"/>
</dbReference>
<dbReference type="KEGG" id="ccro:CMC5_003660"/>
<evidence type="ECO:0000256" key="1">
    <source>
        <dbReference type="SAM" id="MobiDB-lite"/>
    </source>
</evidence>
<evidence type="ECO:0008006" key="4">
    <source>
        <dbReference type="Google" id="ProtNLM"/>
    </source>
</evidence>
<sequence>MVREGLALALLGLGFGCGSGATPARNAENDAPHGGMLVLEATASGTRCERYFPLVEGIVYQYVISRAAQPAGVVVTRAHRADALTGELRVGAEAKGFVYRPEGVMRAGLGVYVLREPLLVGSSWPGAHGGQERVVAVDVIAEVPAGRFAGCIRTQEDQPGELLSTFSSTYCPGVGLVVLEVSGDAGDERAELQSYGPPVDLGPDGISRIPVTPPP</sequence>
<keyword evidence="3" id="KW-1185">Reference proteome</keyword>